<dbReference type="AlphaFoldDB" id="A0A7C3LTF6"/>
<proteinExistence type="predicted"/>
<accession>A0A7C3LTF6</accession>
<organism evidence="2">
    <name type="scientific">Leptospirillum ferriphilum</name>
    <dbReference type="NCBI Taxonomy" id="178606"/>
    <lineage>
        <taxon>Bacteria</taxon>
        <taxon>Pseudomonadati</taxon>
        <taxon>Nitrospirota</taxon>
        <taxon>Nitrospiria</taxon>
        <taxon>Nitrospirales</taxon>
        <taxon>Nitrospiraceae</taxon>
        <taxon>Leptospirillum</taxon>
    </lineage>
</organism>
<evidence type="ECO:0000256" key="1">
    <source>
        <dbReference type="SAM" id="MobiDB-lite"/>
    </source>
</evidence>
<dbReference type="EMBL" id="DTMM01000180">
    <property type="protein sequence ID" value="HFT93946.1"/>
    <property type="molecule type" value="Genomic_DNA"/>
</dbReference>
<gene>
    <name evidence="2" type="ORF">ENX03_08460</name>
</gene>
<sequence>MNSITSELLELSGSARIRALFHPRQRVGLIEAGKVIGRSYPQLHRRVQQGKLSLRVQKDEYGQMFVTVDDLAAYLYPDESVQSPLPSAPSVSPKRLGRPRKSTEGGAL</sequence>
<evidence type="ECO:0000313" key="2">
    <source>
        <dbReference type="EMBL" id="HFT93946.1"/>
    </source>
</evidence>
<protein>
    <submittedName>
        <fullName evidence="2">Uncharacterized protein</fullName>
    </submittedName>
</protein>
<feature type="region of interest" description="Disordered" evidence="1">
    <location>
        <begin position="80"/>
        <end position="108"/>
    </location>
</feature>
<comment type="caution">
    <text evidence="2">The sequence shown here is derived from an EMBL/GenBank/DDBJ whole genome shotgun (WGS) entry which is preliminary data.</text>
</comment>
<reference evidence="2" key="1">
    <citation type="journal article" date="2020" name="mSystems">
        <title>Genome- and Community-Level Interaction Insights into Carbon Utilization and Element Cycling Functions of Hydrothermarchaeota in Hydrothermal Sediment.</title>
        <authorList>
            <person name="Zhou Z."/>
            <person name="Liu Y."/>
            <person name="Xu W."/>
            <person name="Pan J."/>
            <person name="Luo Z.H."/>
            <person name="Li M."/>
        </authorList>
    </citation>
    <scope>NUCLEOTIDE SEQUENCE [LARGE SCALE GENOMIC DNA]</scope>
    <source>
        <strain evidence="2">SpSt-902</strain>
    </source>
</reference>
<name>A0A7C3LTF6_9BACT</name>